<accession>A0A543A953</accession>
<evidence type="ECO:0008006" key="3">
    <source>
        <dbReference type="Google" id="ProtNLM"/>
    </source>
</evidence>
<dbReference type="Proteomes" id="UP000320209">
    <property type="component" value="Unassembled WGS sequence"/>
</dbReference>
<proteinExistence type="predicted"/>
<protein>
    <recommendedName>
        <fullName evidence="3">DUF3806 domain-containing protein</fullName>
    </recommendedName>
</protein>
<sequence>MTAPTDDPARHPDLLTWLEERRAAHPAWARSTGSGDELDLTPSSLDALDRLVRDFADAPGVISEARTSPFLQGALWYLGEVFCRHAGMTWKYQPDPILGPVPLFGLDTLPGLDSPCVSLPEDEPERGLYPLNLLRRILIDEDEMGEPMFTTLPWIFEDPYEDDD</sequence>
<dbReference type="RefSeq" id="WP_141780927.1">
    <property type="nucleotide sequence ID" value="NZ_VFOV01000001.1"/>
</dbReference>
<dbReference type="AlphaFoldDB" id="A0A543A953"/>
<dbReference type="OrthoDB" id="3865442at2"/>
<evidence type="ECO:0000313" key="2">
    <source>
        <dbReference type="Proteomes" id="UP000320209"/>
    </source>
</evidence>
<gene>
    <name evidence="1" type="ORF">FB381_2907</name>
</gene>
<dbReference type="EMBL" id="VFOV01000001">
    <property type="protein sequence ID" value="TQL69006.1"/>
    <property type="molecule type" value="Genomic_DNA"/>
</dbReference>
<name>A0A543A953_9ACTN</name>
<comment type="caution">
    <text evidence="1">The sequence shown here is derived from an EMBL/GenBank/DDBJ whole genome shotgun (WGS) entry which is preliminary data.</text>
</comment>
<evidence type="ECO:0000313" key="1">
    <source>
        <dbReference type="EMBL" id="TQL69006.1"/>
    </source>
</evidence>
<reference evidence="1 2" key="1">
    <citation type="submission" date="2019-06" db="EMBL/GenBank/DDBJ databases">
        <title>Sequencing the genomes of 1000 actinobacteria strains.</title>
        <authorList>
            <person name="Klenk H.-P."/>
        </authorList>
    </citation>
    <scope>NUCLEOTIDE SEQUENCE [LARGE SCALE GENOMIC DNA]</scope>
    <source>
        <strain evidence="1 2">DSM 25218</strain>
    </source>
</reference>
<organism evidence="1 2">
    <name type="scientific">Nocardioides albertanoniae</name>
    <dbReference type="NCBI Taxonomy" id="1175486"/>
    <lineage>
        <taxon>Bacteria</taxon>
        <taxon>Bacillati</taxon>
        <taxon>Actinomycetota</taxon>
        <taxon>Actinomycetes</taxon>
        <taxon>Propionibacteriales</taxon>
        <taxon>Nocardioidaceae</taxon>
        <taxon>Nocardioides</taxon>
    </lineage>
</organism>
<keyword evidence="2" id="KW-1185">Reference proteome</keyword>